<keyword evidence="2" id="KW-1185">Reference proteome</keyword>
<gene>
    <name evidence="1" type="ORF">Golax_008859</name>
</gene>
<dbReference type="EMBL" id="JABEZV010000009">
    <property type="protein sequence ID" value="MBA0721300.1"/>
    <property type="molecule type" value="Genomic_DNA"/>
</dbReference>
<protein>
    <submittedName>
        <fullName evidence="1">Uncharacterized protein</fullName>
    </submittedName>
</protein>
<evidence type="ECO:0000313" key="2">
    <source>
        <dbReference type="Proteomes" id="UP000593574"/>
    </source>
</evidence>
<proteinExistence type="predicted"/>
<name>A0A7J9ABD0_9ROSI</name>
<dbReference type="Proteomes" id="UP000593574">
    <property type="component" value="Unassembled WGS sequence"/>
</dbReference>
<accession>A0A7J9ABD0</accession>
<comment type="caution">
    <text evidence="1">The sequence shown here is derived from an EMBL/GenBank/DDBJ whole genome shotgun (WGS) entry which is preliminary data.</text>
</comment>
<feature type="non-terminal residue" evidence="1">
    <location>
        <position position="158"/>
    </location>
</feature>
<dbReference type="AlphaFoldDB" id="A0A7J9ABD0"/>
<reference evidence="1 2" key="1">
    <citation type="journal article" date="2019" name="Genome Biol. Evol.">
        <title>Insights into the evolution of the New World diploid cottons (Gossypium, subgenus Houzingenia) based on genome sequencing.</title>
        <authorList>
            <person name="Grover C.E."/>
            <person name="Arick M.A. 2nd"/>
            <person name="Thrash A."/>
            <person name="Conover J.L."/>
            <person name="Sanders W.S."/>
            <person name="Peterson D.G."/>
            <person name="Frelichowski J.E."/>
            <person name="Scheffler J.A."/>
            <person name="Scheffler B.E."/>
            <person name="Wendel J.F."/>
        </authorList>
    </citation>
    <scope>NUCLEOTIDE SEQUENCE [LARGE SCALE GENOMIC DNA]</scope>
    <source>
        <strain evidence="1">4</strain>
        <tissue evidence="1">Leaf</tissue>
    </source>
</reference>
<sequence length="158" mass="17846">HTVLPTYDNIACICHNLPTTYPRCKNGDETLIHAMKECPKVREIFMIGALNNRLLSGRNERNKMVFQGKDDTTLAVWERTQTLSKDFRIFNLANCTVIPQLLNGSIGYGAIARDHEGFILGRSYGYANKYLDAVWAEFEALVDDLKLAVEAGRHADKK</sequence>
<evidence type="ECO:0000313" key="1">
    <source>
        <dbReference type="EMBL" id="MBA0721300.1"/>
    </source>
</evidence>
<organism evidence="1 2">
    <name type="scientific">Gossypium laxum</name>
    <dbReference type="NCBI Taxonomy" id="34288"/>
    <lineage>
        <taxon>Eukaryota</taxon>
        <taxon>Viridiplantae</taxon>
        <taxon>Streptophyta</taxon>
        <taxon>Embryophyta</taxon>
        <taxon>Tracheophyta</taxon>
        <taxon>Spermatophyta</taxon>
        <taxon>Magnoliopsida</taxon>
        <taxon>eudicotyledons</taxon>
        <taxon>Gunneridae</taxon>
        <taxon>Pentapetalae</taxon>
        <taxon>rosids</taxon>
        <taxon>malvids</taxon>
        <taxon>Malvales</taxon>
        <taxon>Malvaceae</taxon>
        <taxon>Malvoideae</taxon>
        <taxon>Gossypium</taxon>
    </lineage>
</organism>